<protein>
    <submittedName>
        <fullName evidence="1">Uncharacterized protein</fullName>
    </submittedName>
</protein>
<sequence length="174" mass="18743">MLCSGEYPAMFPLLHPCFSTTTSSDLTSLSVLPVGSRDWPPVLCLPCQSQPRHVSSSTATTFPDPVTAGRPTFLDGVLDHLLTAVPSFPLDPIAIEPPRLLLILCPHCWTLNLHRLAEAVIPIGGAALLQTRTIAPVLQMDDSRTVTAGIIEQRQAYCSEPLTATSHLPQPSRA</sequence>
<comment type="caution">
    <text evidence="1">The sequence shown here is derived from an EMBL/GenBank/DDBJ whole genome shotgun (WGS) entry which is preliminary data.</text>
</comment>
<name>A0AAX6H2S2_IRIPA</name>
<keyword evidence="2" id="KW-1185">Reference proteome</keyword>
<organism evidence="1 2">
    <name type="scientific">Iris pallida</name>
    <name type="common">Sweet iris</name>
    <dbReference type="NCBI Taxonomy" id="29817"/>
    <lineage>
        <taxon>Eukaryota</taxon>
        <taxon>Viridiplantae</taxon>
        <taxon>Streptophyta</taxon>
        <taxon>Embryophyta</taxon>
        <taxon>Tracheophyta</taxon>
        <taxon>Spermatophyta</taxon>
        <taxon>Magnoliopsida</taxon>
        <taxon>Liliopsida</taxon>
        <taxon>Asparagales</taxon>
        <taxon>Iridaceae</taxon>
        <taxon>Iridoideae</taxon>
        <taxon>Irideae</taxon>
        <taxon>Iris</taxon>
    </lineage>
</organism>
<reference evidence="1" key="1">
    <citation type="journal article" date="2023" name="GigaByte">
        <title>Genome assembly of the bearded iris, Iris pallida Lam.</title>
        <authorList>
            <person name="Bruccoleri R.E."/>
            <person name="Oakeley E.J."/>
            <person name="Faust A.M.E."/>
            <person name="Altorfer M."/>
            <person name="Dessus-Babus S."/>
            <person name="Burckhardt D."/>
            <person name="Oertli M."/>
            <person name="Naumann U."/>
            <person name="Petersen F."/>
            <person name="Wong J."/>
        </authorList>
    </citation>
    <scope>NUCLEOTIDE SEQUENCE</scope>
    <source>
        <strain evidence="1">GSM-AAB239-AS_SAM_17_03QT</strain>
    </source>
</reference>
<reference evidence="1" key="2">
    <citation type="submission" date="2023-04" db="EMBL/GenBank/DDBJ databases">
        <authorList>
            <person name="Bruccoleri R.E."/>
            <person name="Oakeley E.J."/>
            <person name="Faust A.-M."/>
            <person name="Dessus-Babus S."/>
            <person name="Altorfer M."/>
            <person name="Burckhardt D."/>
            <person name="Oertli M."/>
            <person name="Naumann U."/>
            <person name="Petersen F."/>
            <person name="Wong J."/>
        </authorList>
    </citation>
    <scope>NUCLEOTIDE SEQUENCE</scope>
    <source>
        <strain evidence="1">GSM-AAB239-AS_SAM_17_03QT</strain>
        <tissue evidence="1">Leaf</tissue>
    </source>
</reference>
<gene>
    <name evidence="1" type="ORF">M6B38_123605</name>
</gene>
<evidence type="ECO:0000313" key="2">
    <source>
        <dbReference type="Proteomes" id="UP001140949"/>
    </source>
</evidence>
<dbReference type="EMBL" id="JANAVB010013594">
    <property type="protein sequence ID" value="KAJ6835256.1"/>
    <property type="molecule type" value="Genomic_DNA"/>
</dbReference>
<proteinExistence type="predicted"/>
<dbReference type="AlphaFoldDB" id="A0AAX6H2S2"/>
<accession>A0AAX6H2S2</accession>
<evidence type="ECO:0000313" key="1">
    <source>
        <dbReference type="EMBL" id="KAJ6835256.1"/>
    </source>
</evidence>
<dbReference type="Proteomes" id="UP001140949">
    <property type="component" value="Unassembled WGS sequence"/>
</dbReference>